<feature type="domain" description="MacB-like periplasmic core" evidence="10">
    <location>
        <begin position="26"/>
        <end position="239"/>
    </location>
</feature>
<evidence type="ECO:0000256" key="7">
    <source>
        <dbReference type="ARBA" id="ARBA00023136"/>
    </source>
</evidence>
<comment type="subcellular location">
    <subcellularLocation>
        <location evidence="1">Cell membrane</location>
        <topology evidence="1">Multi-pass membrane protein</topology>
    </subcellularLocation>
</comment>
<dbReference type="OrthoDB" id="9808461at2"/>
<dbReference type="PANTHER" id="PTHR30489:SF0">
    <property type="entry name" value="LIPOPROTEIN-RELEASING SYSTEM TRANSMEMBRANE PROTEIN LOLE"/>
    <property type="match status" value="1"/>
</dbReference>
<reference evidence="12" key="1">
    <citation type="journal article" date="2018" name="Front. Microbiol.">
        <title>Genome-Based Analysis Reveals the Taxonomy and Diversity of the Family Idiomarinaceae.</title>
        <authorList>
            <person name="Liu Y."/>
            <person name="Lai Q."/>
            <person name="Shao Z."/>
        </authorList>
    </citation>
    <scope>NUCLEOTIDE SEQUENCE [LARGE SCALE GENOMIC DNA]</scope>
    <source>
        <strain evidence="12">GBPy7</strain>
    </source>
</reference>
<feature type="transmembrane region" description="Helical" evidence="8">
    <location>
        <begin position="378"/>
        <end position="398"/>
    </location>
</feature>
<evidence type="ECO:0000256" key="1">
    <source>
        <dbReference type="ARBA" id="ARBA00004651"/>
    </source>
</evidence>
<evidence type="ECO:0000256" key="5">
    <source>
        <dbReference type="ARBA" id="ARBA00022692"/>
    </source>
</evidence>
<sequence length="412" mass="44723">MNLALLIARRFRKSREKTRYLSFISASSTLGIGLACAILIILLSVMNGFQKALETDFLSMVPHVEYQAVEGGLQDWRGLVRVAEAHEGVKAAAPAIRLSAMVQQPGRFRGLELRAIETELEPKVSGITRYVSAEDWQDFANTPDGILLGQGLAEALQLYIGDSVSVIIPQLQQGNALRAPQRINLQVAGIFAMGGELDFQQAYIHLATGQAAARIDTEASTVRLALHNVYDAPEVARDVAGSIREYAYIHDWTRTEGHLYRDIQLVRTIMYLVLVLVLAVASFNIVSTLIMVVREKQASIAILRTMGAAPSLILKTFVLQGSLNGVVGAFFGSLMGAILAALLPSLLLWLEQTLSFSLLPAELYFISSIPSDVALRDVLLVGGVALATSVLATLYPAWQAAKLTPVQALRGQ</sequence>
<keyword evidence="6 8" id="KW-1133">Transmembrane helix</keyword>
<name>A0A432W0N3_9GAMM</name>
<keyword evidence="4" id="KW-1003">Cell membrane</keyword>
<dbReference type="GO" id="GO:0044874">
    <property type="term" value="P:lipoprotein localization to outer membrane"/>
    <property type="evidence" value="ECO:0007669"/>
    <property type="project" value="TreeGrafter"/>
</dbReference>
<dbReference type="Pfam" id="PF02687">
    <property type="entry name" value="FtsX"/>
    <property type="match status" value="1"/>
</dbReference>
<keyword evidence="5 8" id="KW-0812">Transmembrane</keyword>
<evidence type="ECO:0000256" key="3">
    <source>
        <dbReference type="ARBA" id="ARBA00022448"/>
    </source>
</evidence>
<dbReference type="Pfam" id="PF12704">
    <property type="entry name" value="MacB_PCD"/>
    <property type="match status" value="1"/>
</dbReference>
<dbReference type="RefSeq" id="WP_126766311.1">
    <property type="nucleotide sequence ID" value="NZ_PIPJ01000002.1"/>
</dbReference>
<dbReference type="PANTHER" id="PTHR30489">
    <property type="entry name" value="LIPOPROTEIN-RELEASING SYSTEM TRANSMEMBRANE PROTEIN LOLE"/>
    <property type="match status" value="1"/>
</dbReference>
<feature type="domain" description="ABC3 transporter permease C-terminal" evidence="9">
    <location>
        <begin position="272"/>
        <end position="405"/>
    </location>
</feature>
<evidence type="ECO:0000256" key="4">
    <source>
        <dbReference type="ARBA" id="ARBA00022475"/>
    </source>
</evidence>
<evidence type="ECO:0000313" key="12">
    <source>
        <dbReference type="Proteomes" id="UP000288395"/>
    </source>
</evidence>
<organism evidence="11 12">
    <name type="scientific">Aliidiomarina iranensis</name>
    <dbReference type="NCBI Taxonomy" id="1434071"/>
    <lineage>
        <taxon>Bacteria</taxon>
        <taxon>Pseudomonadati</taxon>
        <taxon>Pseudomonadota</taxon>
        <taxon>Gammaproteobacteria</taxon>
        <taxon>Alteromonadales</taxon>
        <taxon>Idiomarinaceae</taxon>
        <taxon>Aliidiomarina</taxon>
    </lineage>
</organism>
<feature type="transmembrane region" description="Helical" evidence="8">
    <location>
        <begin position="269"/>
        <end position="292"/>
    </location>
</feature>
<accession>A0A432W0N3</accession>
<proteinExistence type="inferred from homology"/>
<dbReference type="EMBL" id="PIPJ01000002">
    <property type="protein sequence ID" value="RUO22579.1"/>
    <property type="molecule type" value="Genomic_DNA"/>
</dbReference>
<dbReference type="InterPro" id="IPR003838">
    <property type="entry name" value="ABC3_permease_C"/>
</dbReference>
<dbReference type="AlphaFoldDB" id="A0A432W0N3"/>
<keyword evidence="12" id="KW-1185">Reference proteome</keyword>
<dbReference type="InterPro" id="IPR051447">
    <property type="entry name" value="Lipoprotein-release_system"/>
</dbReference>
<comment type="similarity">
    <text evidence="2">Belongs to the ABC-4 integral membrane protein family. LolC/E subfamily.</text>
</comment>
<evidence type="ECO:0000259" key="9">
    <source>
        <dbReference type="Pfam" id="PF02687"/>
    </source>
</evidence>
<protein>
    <submittedName>
        <fullName evidence="11">Lipoprotein-releasing system transmembrane subunit, LolC/LolE family</fullName>
    </submittedName>
</protein>
<dbReference type="GO" id="GO:0042953">
    <property type="term" value="P:lipoprotein transport"/>
    <property type="evidence" value="ECO:0007669"/>
    <property type="project" value="InterPro"/>
</dbReference>
<feature type="transmembrane region" description="Helical" evidence="8">
    <location>
        <begin position="20"/>
        <end position="46"/>
    </location>
</feature>
<keyword evidence="3" id="KW-0813">Transport</keyword>
<dbReference type="InterPro" id="IPR011925">
    <property type="entry name" value="LolCE_TM"/>
</dbReference>
<gene>
    <name evidence="11" type="ORF">CWE08_05230</name>
</gene>
<evidence type="ECO:0000256" key="6">
    <source>
        <dbReference type="ARBA" id="ARBA00022989"/>
    </source>
</evidence>
<dbReference type="GO" id="GO:0098797">
    <property type="term" value="C:plasma membrane protein complex"/>
    <property type="evidence" value="ECO:0007669"/>
    <property type="project" value="TreeGrafter"/>
</dbReference>
<dbReference type="NCBIfam" id="TIGR02212">
    <property type="entry name" value="lolCE"/>
    <property type="match status" value="1"/>
</dbReference>
<evidence type="ECO:0000313" key="11">
    <source>
        <dbReference type="EMBL" id="RUO22579.1"/>
    </source>
</evidence>
<evidence type="ECO:0000256" key="2">
    <source>
        <dbReference type="ARBA" id="ARBA00005236"/>
    </source>
</evidence>
<feature type="transmembrane region" description="Helical" evidence="8">
    <location>
        <begin position="312"/>
        <end position="340"/>
    </location>
</feature>
<evidence type="ECO:0000259" key="10">
    <source>
        <dbReference type="Pfam" id="PF12704"/>
    </source>
</evidence>
<comment type="caution">
    <text evidence="11">The sequence shown here is derived from an EMBL/GenBank/DDBJ whole genome shotgun (WGS) entry which is preliminary data.</text>
</comment>
<dbReference type="InterPro" id="IPR025857">
    <property type="entry name" value="MacB_PCD"/>
</dbReference>
<keyword evidence="11" id="KW-0449">Lipoprotein</keyword>
<evidence type="ECO:0000256" key="8">
    <source>
        <dbReference type="SAM" id="Phobius"/>
    </source>
</evidence>
<keyword evidence="7 8" id="KW-0472">Membrane</keyword>
<dbReference type="Proteomes" id="UP000288395">
    <property type="component" value="Unassembled WGS sequence"/>
</dbReference>